<dbReference type="EMBL" id="CP159837">
    <property type="protein sequence ID" value="XCM35249.1"/>
    <property type="molecule type" value="Genomic_DNA"/>
</dbReference>
<name>A0AAU8J968_9CYAN</name>
<proteinExistence type="predicted"/>
<gene>
    <name evidence="1" type="ORF">ABWT76_003910</name>
</gene>
<evidence type="ECO:0000313" key="1">
    <source>
        <dbReference type="EMBL" id="XCM35249.1"/>
    </source>
</evidence>
<protein>
    <submittedName>
        <fullName evidence="1">Uncharacterized protein</fullName>
    </submittedName>
</protein>
<dbReference type="AlphaFoldDB" id="A0AAU8J968"/>
<dbReference type="RefSeq" id="WP_054465323.1">
    <property type="nucleotide sequence ID" value="NZ_CP159837.1"/>
</dbReference>
<reference evidence="1" key="1">
    <citation type="submission" date="2024-07" db="EMBL/GenBank/DDBJ databases">
        <authorList>
            <person name="Kim Y.J."/>
            <person name="Jeong J.Y."/>
        </authorList>
    </citation>
    <scope>NUCLEOTIDE SEQUENCE</scope>
    <source>
        <strain evidence="1">GIHE-MW2</strain>
    </source>
</reference>
<organism evidence="1">
    <name type="scientific">Planktothricoides raciborskii GIHE-MW2</name>
    <dbReference type="NCBI Taxonomy" id="2792601"/>
    <lineage>
        <taxon>Bacteria</taxon>
        <taxon>Bacillati</taxon>
        <taxon>Cyanobacteriota</taxon>
        <taxon>Cyanophyceae</taxon>
        <taxon>Oscillatoriophycideae</taxon>
        <taxon>Oscillatoriales</taxon>
        <taxon>Oscillatoriaceae</taxon>
        <taxon>Planktothricoides</taxon>
    </lineage>
</organism>
<accession>A0AAU8J968</accession>
<sequence>MDMNADPLPAEKIYIIYVLSEAREPISQRLLAKFTGIAEYKLPPVLKEWRQFLRLQKIQEEPRYSVYHASFSDFLNEQAKDSGVDLEEINRRMGDNLADGAPL</sequence>